<evidence type="ECO:0000313" key="2">
    <source>
        <dbReference type="EMBL" id="MBJ3764333.1"/>
    </source>
</evidence>
<dbReference type="Proteomes" id="UP000642488">
    <property type="component" value="Unassembled WGS sequence"/>
</dbReference>
<sequence>MVLHFHFFAWRSQETSMFRKAFSRAHADPAPNADFAAYQVLRLAKAHLPGRATGDTLRLEKIPSNPDKPWSSTVFRIVGATGCVAFCKCAHGADARHRMAHEVTAAGRAAERLTHHPGCVAPRILHHDKRRAMMLMTPLQGATLGARLREVGADRVRRADFLERTGRILAAYHGTLALPAPLASAVQLERLRSPARSASASPAFAAICNRLDALKDVLLAPSHIRGHFHGDMNCANILVGRDGEVGLVDFERAGTGVLYPEIATLLIRVLCVAPETGTPKGAGMIPDDDLAAFETGYGLIRGPGFDAACLLSLARMFVRSKLLETGAQLTSHQARRRHRLIDIAARVTE</sequence>
<organism evidence="2 3">
    <name type="scientific">Palleronia pontilimi</name>
    <dbReference type="NCBI Taxonomy" id="1964209"/>
    <lineage>
        <taxon>Bacteria</taxon>
        <taxon>Pseudomonadati</taxon>
        <taxon>Pseudomonadota</taxon>
        <taxon>Alphaproteobacteria</taxon>
        <taxon>Rhodobacterales</taxon>
        <taxon>Roseobacteraceae</taxon>
        <taxon>Palleronia</taxon>
    </lineage>
</organism>
<dbReference type="InterPro" id="IPR002575">
    <property type="entry name" value="Aminoglycoside_PTrfase"/>
</dbReference>
<evidence type="ECO:0000259" key="1">
    <source>
        <dbReference type="Pfam" id="PF01636"/>
    </source>
</evidence>
<reference evidence="2" key="1">
    <citation type="submission" date="2020-12" db="EMBL/GenBank/DDBJ databases">
        <title>Bacterial taxonomy.</title>
        <authorList>
            <person name="Pan X."/>
        </authorList>
    </citation>
    <scope>NUCLEOTIDE SEQUENCE</scope>
    <source>
        <strain evidence="2">KCTC 52957</strain>
    </source>
</reference>
<evidence type="ECO:0000313" key="3">
    <source>
        <dbReference type="Proteomes" id="UP000642488"/>
    </source>
</evidence>
<protein>
    <submittedName>
        <fullName evidence="2">Aminoglycoside phosphotransferase family protein</fullName>
    </submittedName>
</protein>
<dbReference type="SUPFAM" id="SSF56112">
    <property type="entry name" value="Protein kinase-like (PK-like)"/>
    <property type="match status" value="1"/>
</dbReference>
<dbReference type="InterPro" id="IPR011009">
    <property type="entry name" value="Kinase-like_dom_sf"/>
</dbReference>
<dbReference type="EMBL" id="JAEKPD010000022">
    <property type="protein sequence ID" value="MBJ3764333.1"/>
    <property type="molecule type" value="Genomic_DNA"/>
</dbReference>
<dbReference type="RefSeq" id="WP_198917507.1">
    <property type="nucleotide sequence ID" value="NZ_JAEKPD010000022.1"/>
</dbReference>
<feature type="domain" description="Aminoglycoside phosphotransferase" evidence="1">
    <location>
        <begin position="70"/>
        <end position="272"/>
    </location>
</feature>
<proteinExistence type="predicted"/>
<dbReference type="Gene3D" id="3.90.1200.10">
    <property type="match status" value="1"/>
</dbReference>
<dbReference type="Pfam" id="PF01636">
    <property type="entry name" value="APH"/>
    <property type="match status" value="1"/>
</dbReference>
<comment type="caution">
    <text evidence="2">The sequence shown here is derived from an EMBL/GenBank/DDBJ whole genome shotgun (WGS) entry which is preliminary data.</text>
</comment>
<accession>A0A934IBY4</accession>
<dbReference type="AlphaFoldDB" id="A0A934IBY4"/>
<name>A0A934IBY4_9RHOB</name>
<keyword evidence="3" id="KW-1185">Reference proteome</keyword>
<gene>
    <name evidence="2" type="ORF">ILP92_16450</name>
</gene>